<accession>A0A9X2VV75</accession>
<keyword evidence="3" id="KW-1185">Reference proteome</keyword>
<comment type="caution">
    <text evidence="2">The sequence shown here is derived from an EMBL/GenBank/DDBJ whole genome shotgun (WGS) entry which is preliminary data.</text>
</comment>
<gene>
    <name evidence="2" type="ORF">NZH93_41900</name>
</gene>
<proteinExistence type="predicted"/>
<sequence length="207" mass="21860">MLVTTTVAALLLSAIIPTGTAEFASPPSGVTVDVVTVNGSGCPAGTASVAPSSDGRSFRVSFSEFLAQSGPAAKPTDFRKNCQLSLRIDNADGMSYGISRITYRGFGHLAAGAQGLQRATYYFAGQSSTTMRSHSFSGPFSDDWETSDSSANGDITYSPCGENRNLNINSELRVNRGTSDARETNFLAMDSAAGRVSATYEFDWKSC</sequence>
<name>A0A9X2VV75_9PSEU</name>
<dbReference type="AlphaFoldDB" id="A0A9X2VV75"/>
<dbReference type="PANTHER" id="PTHR38847:SF1">
    <property type="entry name" value="PSEUDOURIDINE SYNTHASE RSUA_RLUA-LIKE DOMAIN-CONTAINING PROTEIN"/>
    <property type="match status" value="1"/>
</dbReference>
<feature type="signal peptide" evidence="1">
    <location>
        <begin position="1"/>
        <end position="24"/>
    </location>
</feature>
<protein>
    <submittedName>
        <fullName evidence="2">DUF4360 domain-containing protein</fullName>
    </submittedName>
</protein>
<dbReference type="PANTHER" id="PTHR38847">
    <property type="match status" value="1"/>
</dbReference>
<reference evidence="2" key="1">
    <citation type="submission" date="2022-08" db="EMBL/GenBank/DDBJ databases">
        <authorList>
            <person name="Tistechok S."/>
            <person name="Samborskyy M."/>
            <person name="Roman I."/>
        </authorList>
    </citation>
    <scope>NUCLEOTIDE SEQUENCE</scope>
    <source>
        <strain evidence="2">DSM 103496</strain>
    </source>
</reference>
<feature type="chain" id="PRO_5040799252" evidence="1">
    <location>
        <begin position="25"/>
        <end position="207"/>
    </location>
</feature>
<dbReference type="RefSeq" id="WP_259628896.1">
    <property type="nucleotide sequence ID" value="NZ_JANYMP010000032.1"/>
</dbReference>
<dbReference type="Pfam" id="PF14273">
    <property type="entry name" value="DUF4360"/>
    <property type="match status" value="1"/>
</dbReference>
<organism evidence="2 3">
    <name type="scientific">Umezawaea endophytica</name>
    <dbReference type="NCBI Taxonomy" id="1654476"/>
    <lineage>
        <taxon>Bacteria</taxon>
        <taxon>Bacillati</taxon>
        <taxon>Actinomycetota</taxon>
        <taxon>Actinomycetes</taxon>
        <taxon>Pseudonocardiales</taxon>
        <taxon>Pseudonocardiaceae</taxon>
        <taxon>Umezawaea</taxon>
    </lineage>
</organism>
<evidence type="ECO:0000313" key="2">
    <source>
        <dbReference type="EMBL" id="MCS7483438.1"/>
    </source>
</evidence>
<dbReference type="EMBL" id="JANYMP010000032">
    <property type="protein sequence ID" value="MCS7483438.1"/>
    <property type="molecule type" value="Genomic_DNA"/>
</dbReference>
<evidence type="ECO:0000256" key="1">
    <source>
        <dbReference type="SAM" id="SignalP"/>
    </source>
</evidence>
<evidence type="ECO:0000313" key="3">
    <source>
        <dbReference type="Proteomes" id="UP001141259"/>
    </source>
</evidence>
<dbReference type="Proteomes" id="UP001141259">
    <property type="component" value="Unassembled WGS sequence"/>
</dbReference>
<keyword evidence="1" id="KW-0732">Signal</keyword>
<dbReference type="InterPro" id="IPR025649">
    <property type="entry name" value="DUF4360"/>
</dbReference>